<proteinExistence type="predicted"/>
<feature type="transmembrane region" description="Helical" evidence="1">
    <location>
        <begin position="105"/>
        <end position="124"/>
    </location>
</feature>
<gene>
    <name evidence="2" type="ORF">FLL46_09260</name>
</gene>
<keyword evidence="1" id="KW-0472">Membrane</keyword>
<name>A0A545UET4_9GAMM</name>
<dbReference type="OrthoDB" id="6196774at2"/>
<evidence type="ECO:0000313" key="3">
    <source>
        <dbReference type="Proteomes" id="UP000315439"/>
    </source>
</evidence>
<sequence>MRQDNNMQMLKVSRMHKFCQRWLEFVAIMHIAGGVALTLHFPEAVWTYYQGELFSVFSVNTSAINEVKSMVDMLVRIFGPTVASWGIMMLYLIKRISIHQDKGATFILTIAVLVWFTLDTSLSLLNGMTLHLVLNSSALVAILFPVYWLNAKVQNE</sequence>
<accession>A0A545UET4</accession>
<organism evidence="2 3">
    <name type="scientific">Aliikangiella coralliicola</name>
    <dbReference type="NCBI Taxonomy" id="2592383"/>
    <lineage>
        <taxon>Bacteria</taxon>
        <taxon>Pseudomonadati</taxon>
        <taxon>Pseudomonadota</taxon>
        <taxon>Gammaproteobacteria</taxon>
        <taxon>Oceanospirillales</taxon>
        <taxon>Pleioneaceae</taxon>
        <taxon>Aliikangiella</taxon>
    </lineage>
</organism>
<protein>
    <recommendedName>
        <fullName evidence="4">DUF2127 domain-containing protein</fullName>
    </recommendedName>
</protein>
<dbReference type="AlphaFoldDB" id="A0A545UET4"/>
<evidence type="ECO:0000313" key="2">
    <source>
        <dbReference type="EMBL" id="TQV87992.1"/>
    </source>
</evidence>
<dbReference type="EMBL" id="VIKS01000005">
    <property type="protein sequence ID" value="TQV87992.1"/>
    <property type="molecule type" value="Genomic_DNA"/>
</dbReference>
<keyword evidence="1" id="KW-1133">Transmembrane helix</keyword>
<evidence type="ECO:0008006" key="4">
    <source>
        <dbReference type="Google" id="ProtNLM"/>
    </source>
</evidence>
<comment type="caution">
    <text evidence="2">The sequence shown here is derived from an EMBL/GenBank/DDBJ whole genome shotgun (WGS) entry which is preliminary data.</text>
</comment>
<dbReference type="Proteomes" id="UP000315439">
    <property type="component" value="Unassembled WGS sequence"/>
</dbReference>
<evidence type="ECO:0000256" key="1">
    <source>
        <dbReference type="SAM" id="Phobius"/>
    </source>
</evidence>
<feature type="transmembrane region" description="Helical" evidence="1">
    <location>
        <begin position="21"/>
        <end position="41"/>
    </location>
</feature>
<keyword evidence="1" id="KW-0812">Transmembrane</keyword>
<feature type="transmembrane region" description="Helical" evidence="1">
    <location>
        <begin position="73"/>
        <end position="93"/>
    </location>
</feature>
<reference evidence="2 3" key="1">
    <citation type="submission" date="2019-07" db="EMBL/GenBank/DDBJ databases">
        <title>Draft genome for Aliikangiella sp. M105.</title>
        <authorList>
            <person name="Wang G."/>
        </authorList>
    </citation>
    <scope>NUCLEOTIDE SEQUENCE [LARGE SCALE GENOMIC DNA]</scope>
    <source>
        <strain evidence="2 3">M105</strain>
    </source>
</reference>
<keyword evidence="3" id="KW-1185">Reference proteome</keyword>
<dbReference type="RefSeq" id="WP_142893233.1">
    <property type="nucleotide sequence ID" value="NZ_ML660163.1"/>
</dbReference>
<feature type="transmembrane region" description="Helical" evidence="1">
    <location>
        <begin position="130"/>
        <end position="149"/>
    </location>
</feature>